<evidence type="ECO:0000313" key="1">
    <source>
        <dbReference type="EMBL" id="HER44174.1"/>
    </source>
</evidence>
<dbReference type="GO" id="GO:0019674">
    <property type="term" value="P:NAD+ metabolic process"/>
    <property type="evidence" value="ECO:0007669"/>
    <property type="project" value="InterPro"/>
</dbReference>
<protein>
    <submittedName>
        <fullName evidence="1">NAD(+)/NADH kinase</fullName>
    </submittedName>
</protein>
<dbReference type="AlphaFoldDB" id="A0A7V2AVV5"/>
<dbReference type="PANTHER" id="PTHR20275:SF0">
    <property type="entry name" value="NAD KINASE"/>
    <property type="match status" value="1"/>
</dbReference>
<feature type="non-terminal residue" evidence="1">
    <location>
        <position position="1"/>
    </location>
</feature>
<dbReference type="InterPro" id="IPR016064">
    <property type="entry name" value="NAD/diacylglycerol_kinase_sf"/>
</dbReference>
<proteinExistence type="predicted"/>
<gene>
    <name evidence="1" type="ORF">ENO08_06915</name>
</gene>
<organism evidence="1">
    <name type="scientific">Eiseniibacteriota bacterium</name>
    <dbReference type="NCBI Taxonomy" id="2212470"/>
    <lineage>
        <taxon>Bacteria</taxon>
        <taxon>Candidatus Eiseniibacteriota</taxon>
    </lineage>
</organism>
<name>A0A7V2AVV5_UNCEI</name>
<dbReference type="InterPro" id="IPR017438">
    <property type="entry name" value="ATP-NAD_kinase_N"/>
</dbReference>
<keyword evidence="1" id="KW-0808">Transferase</keyword>
<dbReference type="GO" id="GO:0003951">
    <property type="term" value="F:NAD+ kinase activity"/>
    <property type="evidence" value="ECO:0007669"/>
    <property type="project" value="InterPro"/>
</dbReference>
<accession>A0A7V2AVV5</accession>
<reference evidence="1" key="1">
    <citation type="journal article" date="2020" name="mSystems">
        <title>Genome- and Community-Level Interaction Insights into Carbon Utilization and Element Cycling Functions of Hydrothermarchaeota in Hydrothermal Sediment.</title>
        <authorList>
            <person name="Zhou Z."/>
            <person name="Liu Y."/>
            <person name="Xu W."/>
            <person name="Pan J."/>
            <person name="Luo Z.H."/>
            <person name="Li M."/>
        </authorList>
    </citation>
    <scope>NUCLEOTIDE SEQUENCE [LARGE SCALE GENOMIC DNA]</scope>
    <source>
        <strain evidence="1">SpSt-1233</strain>
    </source>
</reference>
<comment type="caution">
    <text evidence="1">The sequence shown here is derived from an EMBL/GenBank/DDBJ whole genome shotgun (WGS) entry which is preliminary data.</text>
</comment>
<keyword evidence="1" id="KW-0418">Kinase</keyword>
<sequence length="151" mass="16337">TALNDMVIHGVGVSRVLHLRMSIGDTLLGEYLADGLIVSTPTGSTAYSLAAGGPIINPVTLESFILTPLCPHSLSVRPVVISSLETLTIELIEGGDSMMTIDGQEACRVREGDRIKIGKSGKVTRLIVTDGYDFYDLLRRKLKWGGVLRKR</sequence>
<dbReference type="Pfam" id="PF20143">
    <property type="entry name" value="NAD_kinase_C"/>
    <property type="match status" value="1"/>
</dbReference>
<dbReference type="EMBL" id="DSEC01000493">
    <property type="protein sequence ID" value="HER44174.1"/>
    <property type="molecule type" value="Genomic_DNA"/>
</dbReference>
<dbReference type="InterPro" id="IPR017437">
    <property type="entry name" value="ATP-NAD_kinase_PpnK-typ_C"/>
</dbReference>
<dbReference type="Gene3D" id="2.60.200.30">
    <property type="entry name" value="Probable inorganic polyphosphate/atp-NAD kinase, domain 2"/>
    <property type="match status" value="1"/>
</dbReference>
<dbReference type="SUPFAM" id="SSF111331">
    <property type="entry name" value="NAD kinase/diacylglycerol kinase-like"/>
    <property type="match status" value="1"/>
</dbReference>
<dbReference type="PANTHER" id="PTHR20275">
    <property type="entry name" value="NAD KINASE"/>
    <property type="match status" value="1"/>
</dbReference>
<dbReference type="GO" id="GO:0006741">
    <property type="term" value="P:NADP+ biosynthetic process"/>
    <property type="evidence" value="ECO:0007669"/>
    <property type="project" value="TreeGrafter"/>
</dbReference>
<dbReference type="Gene3D" id="3.40.50.10330">
    <property type="entry name" value="Probable inorganic polyphosphate/atp-NAD kinase, domain 1"/>
    <property type="match status" value="1"/>
</dbReference>
<dbReference type="Proteomes" id="UP000886069">
    <property type="component" value="Unassembled WGS sequence"/>
</dbReference>